<accession>E9SE53</accession>
<proteinExistence type="predicted"/>
<dbReference type="RefSeq" id="WP_002850947.1">
    <property type="nucleotide sequence ID" value="NZ_ADKM02000094.1"/>
</dbReference>
<reference evidence="1 2" key="1">
    <citation type="submission" date="2011-02" db="EMBL/GenBank/DDBJ databases">
        <authorList>
            <person name="Nelson K.E."/>
            <person name="Sutton G."/>
            <person name="Torralba M."/>
            <person name="Durkin S."/>
            <person name="Harkins D."/>
            <person name="Montgomery R."/>
            <person name="Ziemer C."/>
            <person name="Klaassens E."/>
            <person name="Ocuiv P."/>
            <person name="Morrison M."/>
        </authorList>
    </citation>
    <scope>NUCLEOTIDE SEQUENCE [LARGE SCALE GENOMIC DNA]</scope>
    <source>
        <strain evidence="1 2">8</strain>
    </source>
</reference>
<evidence type="ECO:0000313" key="1">
    <source>
        <dbReference type="EMBL" id="EGC02447.1"/>
    </source>
</evidence>
<dbReference type="NCBIfam" id="NF038110">
    <property type="entry name" value="Lys_methyl_FliB"/>
    <property type="match status" value="1"/>
</dbReference>
<organism evidence="1 2">
    <name type="scientific">Ruminococcus albus 8</name>
    <dbReference type="NCBI Taxonomy" id="246199"/>
    <lineage>
        <taxon>Bacteria</taxon>
        <taxon>Bacillati</taxon>
        <taxon>Bacillota</taxon>
        <taxon>Clostridia</taxon>
        <taxon>Eubacteriales</taxon>
        <taxon>Oscillospiraceae</taxon>
        <taxon>Ruminococcus</taxon>
    </lineage>
</organism>
<dbReference type="AlphaFoldDB" id="E9SE53"/>
<gene>
    <name evidence="1" type="ORF">CUS_5209</name>
</gene>
<keyword evidence="2" id="KW-1185">Reference proteome</keyword>
<comment type="caution">
    <text evidence="1">The sequence shown here is derived from an EMBL/GenBank/DDBJ whole genome shotgun (WGS) entry which is preliminary data.</text>
</comment>
<dbReference type="STRING" id="246199.CUS_5209"/>
<dbReference type="Proteomes" id="UP000004259">
    <property type="component" value="Unassembled WGS sequence"/>
</dbReference>
<name>E9SE53_RUMAL</name>
<dbReference type="OrthoDB" id="86584at2"/>
<protein>
    <submittedName>
        <fullName evidence="1">Conserved domain protein</fullName>
    </submittedName>
</protein>
<dbReference type="eggNOG" id="COG0727">
    <property type="taxonomic scope" value="Bacteria"/>
</dbReference>
<sequence length="378" mass="43567">MTLRYPDIFPKFVCTCSDCKDNCCKMGWDIEIDEDTLAYYRGLDSELGRRLCENIYEEDGCYYMSQPDGCPFLSEEGLCSVQQECGAEHISEICREHPRFYEWFGDYKEAGLGLCCEEVSRLVLTHERPMLFTEKQTDEAADDLEFDAELFAAVRTVRDRLIDIAQDRGFSVLQRLVVLSYCAEDIGDAVFDEDTERLKQLSGMLAIDGFRMEIVVHAQQNIKERRKVFGKAAELLRLFSVFGRMEYMGSLGGRFETDEKTAEKMLGAEAAFEAVYAGFQHELENVLVYFLYRYFIKCSRDLSACERLFSAVCMTLAVRGLFLREFAENGSLPSLERRIELVKEFSKEVEYDSDNMDIIYEEIQQNADIRDILCGLCM</sequence>
<dbReference type="EMBL" id="ADKM02000094">
    <property type="protein sequence ID" value="EGC02447.1"/>
    <property type="molecule type" value="Genomic_DNA"/>
</dbReference>
<evidence type="ECO:0000313" key="2">
    <source>
        <dbReference type="Proteomes" id="UP000004259"/>
    </source>
</evidence>